<feature type="compositionally biased region" description="Basic and acidic residues" evidence="1">
    <location>
        <begin position="145"/>
        <end position="160"/>
    </location>
</feature>
<evidence type="ECO:0000256" key="1">
    <source>
        <dbReference type="SAM" id="MobiDB-lite"/>
    </source>
</evidence>
<dbReference type="EMBL" id="LR798266">
    <property type="protein sequence ID" value="CAB5218785.1"/>
    <property type="molecule type" value="Genomic_DNA"/>
</dbReference>
<name>A0A6J7WPZ6_9CAUD</name>
<feature type="compositionally biased region" description="Low complexity" evidence="1">
    <location>
        <begin position="123"/>
        <end position="132"/>
    </location>
</feature>
<accession>A0A6J7WPZ6</accession>
<feature type="region of interest" description="Disordered" evidence="1">
    <location>
        <begin position="118"/>
        <end position="139"/>
    </location>
</feature>
<feature type="region of interest" description="Disordered" evidence="1">
    <location>
        <begin position="145"/>
        <end position="164"/>
    </location>
</feature>
<evidence type="ECO:0008006" key="3">
    <source>
        <dbReference type="Google" id="ProtNLM"/>
    </source>
</evidence>
<organism evidence="2">
    <name type="scientific">uncultured Caudovirales phage</name>
    <dbReference type="NCBI Taxonomy" id="2100421"/>
    <lineage>
        <taxon>Viruses</taxon>
        <taxon>Duplodnaviria</taxon>
        <taxon>Heunggongvirae</taxon>
        <taxon>Uroviricota</taxon>
        <taxon>Caudoviricetes</taxon>
        <taxon>Peduoviridae</taxon>
        <taxon>Maltschvirus</taxon>
        <taxon>Maltschvirus maltsch</taxon>
    </lineage>
</organism>
<proteinExistence type="predicted"/>
<protein>
    <recommendedName>
        <fullName evidence="3">DnaD domain-containing protein</fullName>
    </recommendedName>
</protein>
<evidence type="ECO:0000313" key="2">
    <source>
        <dbReference type="EMBL" id="CAB5218785.1"/>
    </source>
</evidence>
<gene>
    <name evidence="2" type="ORF">UFOVP215_2</name>
</gene>
<sequence>MSYIKLDRDLLYSYSFANPNHLKIWIWLLIKANFKTAYIPLNIGKGFKTIEVKRGQLIFGRNKAEDELGLNGSLIYRTLQLFEELGQINIEVNNHYSVITICKYDSYQSNSDEVEQAMNKQCTTNEQQTNNRRTTDEQQVNIYKEELEEKESKEEKEESNTHALKNSNLFRQPKIPTLEEVQMFFVQSGGTKEMATIFFERNSAVGWFLKGSPITNFRNLVPSYITNFKANESKSSKTRQQTTNESLDYLTNKGQELYAKLYGSDSKS</sequence>
<reference evidence="2" key="1">
    <citation type="submission" date="2020-05" db="EMBL/GenBank/DDBJ databases">
        <authorList>
            <person name="Chiriac C."/>
            <person name="Salcher M."/>
            <person name="Ghai R."/>
            <person name="Kavagutti S V."/>
        </authorList>
    </citation>
    <scope>NUCLEOTIDE SEQUENCE</scope>
</reference>